<dbReference type="Pfam" id="PF00023">
    <property type="entry name" value="Ank"/>
    <property type="match status" value="1"/>
</dbReference>
<dbReference type="PROSITE" id="PS50297">
    <property type="entry name" value="ANK_REP_REGION"/>
    <property type="match status" value="7"/>
</dbReference>
<keyword evidence="5" id="KW-1185">Reference proteome</keyword>
<evidence type="ECO:0000313" key="4">
    <source>
        <dbReference type="EMBL" id="KDQ07370.1"/>
    </source>
</evidence>
<accession>A0A067LYE9</accession>
<dbReference type="AlphaFoldDB" id="A0A067LYE9"/>
<reference evidence="5" key="1">
    <citation type="journal article" date="2014" name="Proc. Natl. Acad. Sci. U.S.A.">
        <title>Extensive sampling of basidiomycete genomes demonstrates inadequacy of the white-rot/brown-rot paradigm for wood decay fungi.</title>
        <authorList>
            <person name="Riley R."/>
            <person name="Salamov A.A."/>
            <person name="Brown D.W."/>
            <person name="Nagy L.G."/>
            <person name="Floudas D."/>
            <person name="Held B.W."/>
            <person name="Levasseur A."/>
            <person name="Lombard V."/>
            <person name="Morin E."/>
            <person name="Otillar R."/>
            <person name="Lindquist E.A."/>
            <person name="Sun H."/>
            <person name="LaButti K.M."/>
            <person name="Schmutz J."/>
            <person name="Jabbour D."/>
            <person name="Luo H."/>
            <person name="Baker S.E."/>
            <person name="Pisabarro A.G."/>
            <person name="Walton J.D."/>
            <person name="Blanchette R.A."/>
            <person name="Henrissat B."/>
            <person name="Martin F."/>
            <person name="Cullen D."/>
            <person name="Hibbett D.S."/>
            <person name="Grigoriev I.V."/>
        </authorList>
    </citation>
    <scope>NUCLEOTIDE SEQUENCE [LARGE SCALE GENOMIC DNA]</scope>
    <source>
        <strain evidence="5">FD-172 SS1</strain>
    </source>
</reference>
<dbReference type="PANTHER" id="PTHR24198">
    <property type="entry name" value="ANKYRIN REPEAT AND PROTEIN KINASE DOMAIN-CONTAINING PROTEIN"/>
    <property type="match status" value="1"/>
</dbReference>
<keyword evidence="2 3" id="KW-0040">ANK repeat</keyword>
<feature type="repeat" description="ANK" evidence="3">
    <location>
        <begin position="319"/>
        <end position="341"/>
    </location>
</feature>
<dbReference type="HOGENOM" id="CLU_015673_0_0_1"/>
<proteinExistence type="predicted"/>
<evidence type="ECO:0000256" key="2">
    <source>
        <dbReference type="ARBA" id="ARBA00023043"/>
    </source>
</evidence>
<feature type="repeat" description="ANK" evidence="3">
    <location>
        <begin position="30"/>
        <end position="62"/>
    </location>
</feature>
<feature type="repeat" description="ANK" evidence="3">
    <location>
        <begin position="416"/>
        <end position="450"/>
    </location>
</feature>
<sequence>MVKFLKSELEELERALSAGEDVKAPEFERPRWTRLHHAVADGDLARVKLLLRFGADVDAQDAYGCSPIHMASHSDYRMCGDEETRVEIVELLLAAGPGLNARSDSGDTALSLAYHWSHACIVRALIGAGADPSISGWQGAPTPTFVVDVMRSPNGAEVVANMLAAGVDVNAARAGDDHTLLDRAAFCGSPTAVRALLDAGAEAGAKTSCPPLCSAAILIKKDGGEEAVVALVMAGADVDMQSSFNQESSLHHATRYRSLVATRLLLGSGAHPNPLDCHGQTPLCHAVRHARDDDDHDIIKVLLLGGADANGREGAISRPLHAASERGHASTVRLLLEAGADPHPRVYDGETALHAAARARACTATITVLLEAGADPNARNKNGDTPLHIALQCLQSPTAIRLLLDRGADLRIHGSNGCTTLHYALKDRDCTATVLSALLGAGADPNARDQTGATSLHRAVEWHSPSVTQLLLESGADPRACNSSGHTPLFCATLAVEHNTQWSEHITMLCDAGANINDPDADGVRPLYYALSKKAVETACSLLKLGANPYAGDRIFPLSSCVVIGLIGKASAHVILAIVTQGHLRSDEVDSERGRFVSCPQSYVFIFTYIL</sequence>
<dbReference type="SMART" id="SM00248">
    <property type="entry name" value="ANK"/>
    <property type="match status" value="14"/>
</dbReference>
<feature type="repeat" description="ANK" evidence="3">
    <location>
        <begin position="451"/>
        <end position="483"/>
    </location>
</feature>
<gene>
    <name evidence="4" type="ORF">BOTBODRAFT_611669</name>
</gene>
<feature type="repeat" description="ANK" evidence="3">
    <location>
        <begin position="348"/>
        <end position="381"/>
    </location>
</feature>
<feature type="repeat" description="ANK" evidence="3">
    <location>
        <begin position="278"/>
        <end position="314"/>
    </location>
</feature>
<keyword evidence="1" id="KW-0677">Repeat</keyword>
<dbReference type="Gene3D" id="1.25.40.20">
    <property type="entry name" value="Ankyrin repeat-containing domain"/>
    <property type="match status" value="7"/>
</dbReference>
<dbReference type="InParanoid" id="A0A067LYE9"/>
<organism evidence="4 5">
    <name type="scientific">Botryobasidium botryosum (strain FD-172 SS1)</name>
    <dbReference type="NCBI Taxonomy" id="930990"/>
    <lineage>
        <taxon>Eukaryota</taxon>
        <taxon>Fungi</taxon>
        <taxon>Dikarya</taxon>
        <taxon>Basidiomycota</taxon>
        <taxon>Agaricomycotina</taxon>
        <taxon>Agaricomycetes</taxon>
        <taxon>Cantharellales</taxon>
        <taxon>Botryobasidiaceae</taxon>
        <taxon>Botryobasidium</taxon>
    </lineage>
</organism>
<evidence type="ECO:0000256" key="1">
    <source>
        <dbReference type="ARBA" id="ARBA00022737"/>
    </source>
</evidence>
<name>A0A067LYE9_BOTB1</name>
<dbReference type="SUPFAM" id="SSF48403">
    <property type="entry name" value="Ankyrin repeat"/>
    <property type="match status" value="2"/>
</dbReference>
<evidence type="ECO:0000313" key="5">
    <source>
        <dbReference type="Proteomes" id="UP000027195"/>
    </source>
</evidence>
<protein>
    <submittedName>
        <fullName evidence="4">Uncharacterized protein</fullName>
    </submittedName>
</protein>
<feature type="repeat" description="ANK" evidence="3">
    <location>
        <begin position="382"/>
        <end position="415"/>
    </location>
</feature>
<dbReference type="STRING" id="930990.A0A067LYE9"/>
<dbReference type="OrthoDB" id="194358at2759"/>
<dbReference type="InterPro" id="IPR036770">
    <property type="entry name" value="Ankyrin_rpt-contain_sf"/>
</dbReference>
<dbReference type="PANTHER" id="PTHR24198:SF165">
    <property type="entry name" value="ANKYRIN REPEAT-CONTAINING PROTEIN-RELATED"/>
    <property type="match status" value="1"/>
</dbReference>
<dbReference type="InterPro" id="IPR002110">
    <property type="entry name" value="Ankyrin_rpt"/>
</dbReference>
<dbReference type="EMBL" id="KL198109">
    <property type="protein sequence ID" value="KDQ07370.1"/>
    <property type="molecule type" value="Genomic_DNA"/>
</dbReference>
<evidence type="ECO:0000256" key="3">
    <source>
        <dbReference type="PROSITE-ProRule" id="PRU00023"/>
    </source>
</evidence>
<dbReference type="Proteomes" id="UP000027195">
    <property type="component" value="Unassembled WGS sequence"/>
</dbReference>
<dbReference type="PROSITE" id="PS50088">
    <property type="entry name" value="ANK_REPEAT"/>
    <property type="match status" value="7"/>
</dbReference>
<dbReference type="Pfam" id="PF12796">
    <property type="entry name" value="Ank_2"/>
    <property type="match status" value="4"/>
</dbReference>